<dbReference type="SUPFAM" id="SSF52540">
    <property type="entry name" value="P-loop containing nucleoside triphosphate hydrolases"/>
    <property type="match status" value="1"/>
</dbReference>
<dbReference type="Pfam" id="PF13560">
    <property type="entry name" value="HTH_31"/>
    <property type="match status" value="1"/>
</dbReference>
<dbReference type="InterPro" id="IPR027417">
    <property type="entry name" value="P-loop_NTPase"/>
</dbReference>
<organism evidence="2 3">
    <name type="scientific">Streptomyces clavuligerus</name>
    <dbReference type="NCBI Taxonomy" id="1901"/>
    <lineage>
        <taxon>Bacteria</taxon>
        <taxon>Bacillati</taxon>
        <taxon>Actinomycetota</taxon>
        <taxon>Actinomycetes</taxon>
        <taxon>Kitasatosporales</taxon>
        <taxon>Streptomycetaceae</taxon>
        <taxon>Streptomyces</taxon>
    </lineage>
</organism>
<dbReference type="PRINTS" id="PR00364">
    <property type="entry name" value="DISEASERSIST"/>
</dbReference>
<dbReference type="Gene3D" id="3.40.50.300">
    <property type="entry name" value="P-loop containing nucleotide triphosphate hydrolases"/>
    <property type="match status" value="1"/>
</dbReference>
<dbReference type="SMART" id="SM00530">
    <property type="entry name" value="HTH_XRE"/>
    <property type="match status" value="1"/>
</dbReference>
<dbReference type="Gene3D" id="1.10.260.40">
    <property type="entry name" value="lambda repressor-like DNA-binding domains"/>
    <property type="match status" value="1"/>
</dbReference>
<dbReference type="Proteomes" id="UP000002357">
    <property type="component" value="Chromosome"/>
</dbReference>
<keyword evidence="1" id="KW-0802">TPR repeat</keyword>
<dbReference type="SMART" id="SM00028">
    <property type="entry name" value="TPR"/>
    <property type="match status" value="5"/>
</dbReference>
<dbReference type="EMBL" id="CM000913">
    <property type="protein sequence ID" value="EFG05488.1"/>
    <property type="molecule type" value="Genomic_DNA"/>
</dbReference>
<evidence type="ECO:0000313" key="3">
    <source>
        <dbReference type="Proteomes" id="UP000002357"/>
    </source>
</evidence>
<dbReference type="InterPro" id="IPR001387">
    <property type="entry name" value="Cro/C1-type_HTH"/>
</dbReference>
<sequence length="759" mass="83477">MHMSFNLKRKVELFAMDDPINFGSELRRRRKEAQMSISEMARRVHYSKGYLSRVETGKASGSPALAQACDRELCADGELAELVPGEQDETSALLAPDALNGLPPVTGHFIGRSKELNYIAAFVNEYVGGNVCLINGMAGVGKTALALRGIWNAAESFPDGCLFLNLGGDARDGRGVTPHAALDALLRLLGVAGECIPPGFDARANLYRSVVQGKKIMIFLDNAYNAAQVIPLLPAEQKCRVIVTSRNRLHALDDAMHLPMDVLAEEEAITLFRSVGGHRADCADRDTATRIVAHCGGLPLAIRIAAARFRGNLAWTPRELEGLLADERTRLGVLDDGERSVAAALTVSCRALTGEQRRLFALLTLYPGLEMSVGSVTALAGVDPLSARSLIDRLSDAHLVTYVTADRISLHDLVREFARSRVLPGVSQPAQDASVQRLLDHALLWIGESNALLTPQRYRLPHSAAEPLAHQKFAGRQFALDWIAVEWTGLVRMCHLAAVRGLHSRCWQLAFALREYFFLNKLWDPWIETHLVAVDAARVSKHRQGLAISLNNLGIGYVDRGNLTAAVERYQEAMQIFRELNDERGIIDTLCNLAWVELYRGSPEEALRGLHVALSHYRRLGNARNVAITLRGIALTESELDLYVDAVHHAKQAREVFRTLDLCLDVVMSTNCIAWAYFRAGNHEAAAFYYDLGAVQAERFGSSYERARALVGLGNVYAASGRHSEAAEQWARADKILSPLSPVMVGEARLRLEWTTAST</sequence>
<evidence type="ECO:0000313" key="2">
    <source>
        <dbReference type="EMBL" id="EFG05488.1"/>
    </source>
</evidence>
<dbReference type="eggNOG" id="COG1813">
    <property type="taxonomic scope" value="Bacteria"/>
</dbReference>
<gene>
    <name evidence="2" type="ORF">SCLAV_0412</name>
</gene>
<dbReference type="InterPro" id="IPR019734">
    <property type="entry name" value="TPR_rpt"/>
</dbReference>
<dbReference type="Pfam" id="PF13424">
    <property type="entry name" value="TPR_12"/>
    <property type="match status" value="1"/>
</dbReference>
<evidence type="ECO:0000256" key="1">
    <source>
        <dbReference type="PROSITE-ProRule" id="PRU00339"/>
    </source>
</evidence>
<dbReference type="STRING" id="1901.BB341_25760"/>
<dbReference type="SUPFAM" id="SSF47413">
    <property type="entry name" value="lambda repressor-like DNA-binding domains"/>
    <property type="match status" value="1"/>
</dbReference>
<dbReference type="Gene3D" id="1.10.8.430">
    <property type="entry name" value="Helical domain of apoptotic protease-activating factors"/>
    <property type="match status" value="1"/>
</dbReference>
<name>B5GU15_STRCL</name>
<dbReference type="PANTHER" id="PTHR47691">
    <property type="entry name" value="REGULATOR-RELATED"/>
    <property type="match status" value="1"/>
</dbReference>
<dbReference type="InterPro" id="IPR010982">
    <property type="entry name" value="Lambda_DNA-bd_dom_sf"/>
</dbReference>
<dbReference type="OrthoDB" id="581105at2"/>
<dbReference type="PANTHER" id="PTHR47691:SF3">
    <property type="entry name" value="HTH-TYPE TRANSCRIPTIONAL REGULATOR RV0890C-RELATED"/>
    <property type="match status" value="1"/>
</dbReference>
<dbReference type="eggNOG" id="COG3903">
    <property type="taxonomic scope" value="Bacteria"/>
</dbReference>
<reference evidence="2 3" key="1">
    <citation type="journal article" date="2010" name="Genome Biol. Evol.">
        <title>The sequence of a 1.8-mb bacterial linear plasmid reveals a rich evolutionary reservoir of secondary metabolic pathways.</title>
        <authorList>
            <person name="Medema M.H."/>
            <person name="Trefzer A."/>
            <person name="Kovalchuk A."/>
            <person name="van den Berg M."/>
            <person name="Mueller U."/>
            <person name="Heijne W."/>
            <person name="Wu L."/>
            <person name="Alam M.T."/>
            <person name="Ronning C.M."/>
            <person name="Nierman W.C."/>
            <person name="Bovenberg R.A.L."/>
            <person name="Breitling R."/>
            <person name="Takano E."/>
        </authorList>
    </citation>
    <scope>NUCLEOTIDE SEQUENCE [LARGE SCALE GENOMIC DNA]</scope>
    <source>
        <strain evidence="3">ATCC 27064 / DSM 738 / JCM 4710 / NBRC 13307 / NCIMB 12785 / NRRL 3585 / VKM Ac-602</strain>
    </source>
</reference>
<dbReference type="AlphaFoldDB" id="B5GU15"/>
<dbReference type="SUPFAM" id="SSF48452">
    <property type="entry name" value="TPR-like"/>
    <property type="match status" value="1"/>
</dbReference>
<dbReference type="InterPro" id="IPR011990">
    <property type="entry name" value="TPR-like_helical_dom_sf"/>
</dbReference>
<dbReference type="PROSITE" id="PS50005">
    <property type="entry name" value="TPR"/>
    <property type="match status" value="1"/>
</dbReference>
<dbReference type="InterPro" id="IPR042197">
    <property type="entry name" value="Apaf_helical"/>
</dbReference>
<protein>
    <submittedName>
        <fullName evidence="2">Putative AfsR-like transcriptional regulator</fullName>
    </submittedName>
</protein>
<keyword evidence="3" id="KW-1185">Reference proteome</keyword>
<proteinExistence type="predicted"/>
<accession>B5GU15</accession>
<dbReference type="PROSITE" id="PS50943">
    <property type="entry name" value="HTH_CROC1"/>
    <property type="match status" value="1"/>
</dbReference>
<dbReference type="CDD" id="cd00093">
    <property type="entry name" value="HTH_XRE"/>
    <property type="match status" value="1"/>
</dbReference>
<feature type="repeat" description="TPR" evidence="1">
    <location>
        <begin position="547"/>
        <end position="580"/>
    </location>
</feature>
<dbReference type="GO" id="GO:0043531">
    <property type="term" value="F:ADP binding"/>
    <property type="evidence" value="ECO:0007669"/>
    <property type="project" value="InterPro"/>
</dbReference>
<dbReference type="Gene3D" id="1.25.40.10">
    <property type="entry name" value="Tetratricopeptide repeat domain"/>
    <property type="match status" value="1"/>
</dbReference>
<dbReference type="GO" id="GO:0003677">
    <property type="term" value="F:DNA binding"/>
    <property type="evidence" value="ECO:0007669"/>
    <property type="project" value="InterPro"/>
</dbReference>